<comment type="similarity">
    <text evidence="1">Belongs to the UPF0065 (bug) family.</text>
</comment>
<evidence type="ECO:0000256" key="2">
    <source>
        <dbReference type="SAM" id="MobiDB-lite"/>
    </source>
</evidence>
<sequence length="362" mass="39143">MDACQHPGQPRRGGGAGRRPCLGAGAPGILHPAIPRLPVVIPRRGILAGLALAAPALARAQEAWPGSRPVRLIQPSQAGSPADVYARLMAEHFSRAFGGTFVVENRVGGTGTIGTAEVARAAPDGWTLLFTSNTSHVVAPLVLRGLPYDPVKDFVAIAGLYHYPMLLIVNPRIPARSTAEFVAWAKARPQGVNMASVGIGSVGHMMAERFHLRAGFRREHIPYRGGPSAVLAVSQGESDYIFDNIGNSGALMREGRLRGLAATGRTRPRPMPEVPTLAEEGFPGMNEDVWFGLWGHAGLPRGFVERINAEANRWLRSPDTRRRMEEAGHDSLEGTPEAMQEYWLEDRRAWVAIVKETGVTVE</sequence>
<organism evidence="3 4">
    <name type="scientific">Paracraurococcus ruber</name>
    <dbReference type="NCBI Taxonomy" id="77675"/>
    <lineage>
        <taxon>Bacteria</taxon>
        <taxon>Pseudomonadati</taxon>
        <taxon>Pseudomonadota</taxon>
        <taxon>Alphaproteobacteria</taxon>
        <taxon>Acetobacterales</taxon>
        <taxon>Roseomonadaceae</taxon>
        <taxon>Paracraurococcus</taxon>
    </lineage>
</organism>
<name>A0ABS1CT36_9PROT</name>
<protein>
    <recommendedName>
        <fullName evidence="5">Tripartite tricarboxylate transporter substrate binding protein</fullName>
    </recommendedName>
</protein>
<evidence type="ECO:0000313" key="4">
    <source>
        <dbReference type="Proteomes" id="UP000697995"/>
    </source>
</evidence>
<dbReference type="Proteomes" id="UP000697995">
    <property type="component" value="Unassembled WGS sequence"/>
</dbReference>
<dbReference type="PANTHER" id="PTHR42928">
    <property type="entry name" value="TRICARBOXYLATE-BINDING PROTEIN"/>
    <property type="match status" value="1"/>
</dbReference>
<evidence type="ECO:0000313" key="3">
    <source>
        <dbReference type="EMBL" id="MBK1657513.1"/>
    </source>
</evidence>
<dbReference type="Gene3D" id="3.40.190.150">
    <property type="entry name" value="Bordetella uptake gene, domain 1"/>
    <property type="match status" value="1"/>
</dbReference>
<proteinExistence type="inferred from homology"/>
<evidence type="ECO:0000256" key="1">
    <source>
        <dbReference type="ARBA" id="ARBA00006987"/>
    </source>
</evidence>
<dbReference type="EMBL" id="NRSG01000020">
    <property type="protein sequence ID" value="MBK1657513.1"/>
    <property type="molecule type" value="Genomic_DNA"/>
</dbReference>
<evidence type="ECO:0008006" key="5">
    <source>
        <dbReference type="Google" id="ProtNLM"/>
    </source>
</evidence>
<dbReference type="SUPFAM" id="SSF53850">
    <property type="entry name" value="Periplasmic binding protein-like II"/>
    <property type="match status" value="1"/>
</dbReference>
<dbReference type="Pfam" id="PF03401">
    <property type="entry name" value="TctC"/>
    <property type="match status" value="1"/>
</dbReference>
<dbReference type="Gene3D" id="3.40.190.10">
    <property type="entry name" value="Periplasmic binding protein-like II"/>
    <property type="match status" value="1"/>
</dbReference>
<dbReference type="InterPro" id="IPR042100">
    <property type="entry name" value="Bug_dom1"/>
</dbReference>
<dbReference type="PANTHER" id="PTHR42928:SF5">
    <property type="entry name" value="BLR1237 PROTEIN"/>
    <property type="match status" value="1"/>
</dbReference>
<gene>
    <name evidence="3" type="ORF">CKO45_04620</name>
</gene>
<dbReference type="InterPro" id="IPR005064">
    <property type="entry name" value="BUG"/>
</dbReference>
<reference evidence="3 4" key="1">
    <citation type="journal article" date="2020" name="Microorganisms">
        <title>Osmotic Adaptation and Compatible Solute Biosynthesis of Phototrophic Bacteria as Revealed from Genome Analyses.</title>
        <authorList>
            <person name="Imhoff J.F."/>
            <person name="Rahn T."/>
            <person name="Kunzel S."/>
            <person name="Keller A."/>
            <person name="Neulinger S.C."/>
        </authorList>
    </citation>
    <scope>NUCLEOTIDE SEQUENCE [LARGE SCALE GENOMIC DNA]</scope>
    <source>
        <strain evidence="3 4">DSM 15382</strain>
    </source>
</reference>
<dbReference type="PIRSF" id="PIRSF017082">
    <property type="entry name" value="YflP"/>
    <property type="match status" value="1"/>
</dbReference>
<dbReference type="CDD" id="cd07012">
    <property type="entry name" value="PBP2_Bug_TTT"/>
    <property type="match status" value="1"/>
</dbReference>
<comment type="caution">
    <text evidence="3">The sequence shown here is derived from an EMBL/GenBank/DDBJ whole genome shotgun (WGS) entry which is preliminary data.</text>
</comment>
<keyword evidence="4" id="KW-1185">Reference proteome</keyword>
<accession>A0ABS1CT36</accession>
<feature type="region of interest" description="Disordered" evidence="2">
    <location>
        <begin position="1"/>
        <end position="20"/>
    </location>
</feature>